<keyword evidence="2" id="KW-1185">Reference proteome</keyword>
<sequence>MTTSTSTQPAHATAALPLAFDFRDGARLRNYVKMLLKLCRARRLPAVFEDVVDDAQRCLDWRIGDAPDAVETAARL</sequence>
<evidence type="ECO:0000313" key="1">
    <source>
        <dbReference type="EMBL" id="PIP00663.1"/>
    </source>
</evidence>
<dbReference type="RefSeq" id="WP_100078607.1">
    <property type="nucleotide sequence ID" value="NZ_NQVN01000001.1"/>
</dbReference>
<dbReference type="AlphaFoldDB" id="A0A2G9X289"/>
<gene>
    <name evidence="1" type="ORF">CJ014_00740</name>
</gene>
<dbReference type="Proteomes" id="UP000231070">
    <property type="component" value="Unassembled WGS sequence"/>
</dbReference>
<accession>A0A2G9X289</accession>
<name>A0A2G9X289_9HYPH</name>
<dbReference type="EMBL" id="NQVN01000001">
    <property type="protein sequence ID" value="PIP00663.1"/>
    <property type="molecule type" value="Genomic_DNA"/>
</dbReference>
<protein>
    <submittedName>
        <fullName evidence="1">Uncharacterized protein</fullName>
    </submittedName>
</protein>
<proteinExistence type="predicted"/>
<organism evidence="1 2">
    <name type="scientific">Pleomorphomonas carboxyditropha</name>
    <dbReference type="NCBI Taxonomy" id="2023338"/>
    <lineage>
        <taxon>Bacteria</taxon>
        <taxon>Pseudomonadati</taxon>
        <taxon>Pseudomonadota</taxon>
        <taxon>Alphaproteobacteria</taxon>
        <taxon>Hyphomicrobiales</taxon>
        <taxon>Pleomorphomonadaceae</taxon>
        <taxon>Pleomorphomonas</taxon>
    </lineage>
</organism>
<evidence type="ECO:0000313" key="2">
    <source>
        <dbReference type="Proteomes" id="UP000231070"/>
    </source>
</evidence>
<reference evidence="1 2" key="1">
    <citation type="submission" date="2017-08" db="EMBL/GenBank/DDBJ databases">
        <title>Pleomorphomonas carboxidotrophicus sp. nov., a new mesophilic hydrogenogenic carboxidotroph.</title>
        <authorList>
            <person name="Esquivel-Elizondo S."/>
            <person name="Krajmalnik-Brown R."/>
            <person name="Maldonado J."/>
        </authorList>
    </citation>
    <scope>NUCLEOTIDE SEQUENCE [LARGE SCALE GENOMIC DNA]</scope>
    <source>
        <strain evidence="1 2">SVCO-16</strain>
    </source>
</reference>
<comment type="caution">
    <text evidence="1">The sequence shown here is derived from an EMBL/GenBank/DDBJ whole genome shotgun (WGS) entry which is preliminary data.</text>
</comment>